<dbReference type="Proteomes" id="UP001222932">
    <property type="component" value="Unassembled WGS sequence"/>
</dbReference>
<dbReference type="InterPro" id="IPR050425">
    <property type="entry name" value="NAD(P)_dehydrat-like"/>
</dbReference>
<name>A0AAD3Y9I7_9TREE</name>
<evidence type="ECO:0000256" key="1">
    <source>
        <dbReference type="ARBA" id="ARBA00023002"/>
    </source>
</evidence>
<dbReference type="PANTHER" id="PTHR10366:SF564">
    <property type="entry name" value="STEROL-4-ALPHA-CARBOXYLATE 3-DEHYDROGENASE, DECARBOXYLATING"/>
    <property type="match status" value="1"/>
</dbReference>
<sequence>MPALTAPAHILVTGASGFLGPYLVKALLAAGFTVRATARDTTKAEYLTTSFPGIEIAIVPDGAAPGAYDAAVRGVDGVVHAASPLDATNPGDPSVVIDPAVKGVTGLLASVSNTTVKRVVQISSLAAVAHPNFTVQRIYTEADWNDESPAICKVVGAAAPPMLKYLASKSLSERAFWEFFSNPQDFDGVALDCALIYGEPKGYAANQGRIEGSNGVLVPWVTASPAVDRDEETFPCVDADDVATAAVRSLTTAAAGGERFLITTSTAFNNDYAVAASEINPKVSGNADKAYRAALDAKGSRYDTVKAEKVLDITFKSKDAVLASSMRAIAAFVARNK</sequence>
<comment type="caution">
    <text evidence="4">The sequence shown here is derived from an EMBL/GenBank/DDBJ whole genome shotgun (WGS) entry which is preliminary data.</text>
</comment>
<protein>
    <recommendedName>
        <fullName evidence="3">NAD-dependent epimerase/dehydratase domain-containing protein</fullName>
    </recommendedName>
</protein>
<dbReference type="Pfam" id="PF01370">
    <property type="entry name" value="Epimerase"/>
    <property type="match status" value="1"/>
</dbReference>
<dbReference type="EMBL" id="BTCM01000001">
    <property type="protein sequence ID" value="GMK53857.1"/>
    <property type="molecule type" value="Genomic_DNA"/>
</dbReference>
<evidence type="ECO:0000313" key="4">
    <source>
        <dbReference type="EMBL" id="GMK53857.1"/>
    </source>
</evidence>
<dbReference type="Gene3D" id="3.40.50.720">
    <property type="entry name" value="NAD(P)-binding Rossmann-like Domain"/>
    <property type="match status" value="1"/>
</dbReference>
<feature type="domain" description="NAD-dependent epimerase/dehydratase" evidence="3">
    <location>
        <begin position="10"/>
        <end position="259"/>
    </location>
</feature>
<evidence type="ECO:0000259" key="3">
    <source>
        <dbReference type="Pfam" id="PF01370"/>
    </source>
</evidence>
<accession>A0AAD3Y9I7</accession>
<keyword evidence="5" id="KW-1185">Reference proteome</keyword>
<keyword evidence="1" id="KW-0560">Oxidoreductase</keyword>
<dbReference type="AlphaFoldDB" id="A0AAD3Y9I7"/>
<dbReference type="InterPro" id="IPR036291">
    <property type="entry name" value="NAD(P)-bd_dom_sf"/>
</dbReference>
<evidence type="ECO:0000313" key="5">
    <source>
        <dbReference type="Proteomes" id="UP001222932"/>
    </source>
</evidence>
<dbReference type="SUPFAM" id="SSF51735">
    <property type="entry name" value="NAD(P)-binding Rossmann-fold domains"/>
    <property type="match status" value="1"/>
</dbReference>
<dbReference type="InterPro" id="IPR001509">
    <property type="entry name" value="Epimerase_deHydtase"/>
</dbReference>
<comment type="similarity">
    <text evidence="2">Belongs to the NAD(P)-dependent epimerase/dehydratase family. Dihydroflavonol-4-reductase subfamily.</text>
</comment>
<gene>
    <name evidence="4" type="ORF">CspeluHIS016_0104430</name>
</gene>
<reference evidence="4" key="2">
    <citation type="submission" date="2023-06" db="EMBL/GenBank/DDBJ databases">
        <authorList>
            <person name="Kobayashi Y."/>
            <person name="Kayamori A."/>
            <person name="Aoki K."/>
            <person name="Shiwa Y."/>
            <person name="Fujita N."/>
            <person name="Sugita T."/>
            <person name="Iwasaki W."/>
            <person name="Tanaka N."/>
            <person name="Takashima M."/>
        </authorList>
    </citation>
    <scope>NUCLEOTIDE SEQUENCE</scope>
    <source>
        <strain evidence="4">HIS016</strain>
    </source>
</reference>
<reference evidence="4" key="1">
    <citation type="journal article" date="2023" name="BMC Genomics">
        <title>Chromosome-level genome assemblies of Cutaneotrichosporon spp. (Trichosporonales, Basidiomycota) reveal imbalanced evolution between nucleotide sequences and chromosome synteny.</title>
        <authorList>
            <person name="Kobayashi Y."/>
            <person name="Kayamori A."/>
            <person name="Aoki K."/>
            <person name="Shiwa Y."/>
            <person name="Matsutani M."/>
            <person name="Fujita N."/>
            <person name="Sugita T."/>
            <person name="Iwasaki W."/>
            <person name="Tanaka N."/>
            <person name="Takashima M."/>
        </authorList>
    </citation>
    <scope>NUCLEOTIDE SEQUENCE</scope>
    <source>
        <strain evidence="4">HIS016</strain>
    </source>
</reference>
<dbReference type="GO" id="GO:0016616">
    <property type="term" value="F:oxidoreductase activity, acting on the CH-OH group of donors, NAD or NADP as acceptor"/>
    <property type="evidence" value="ECO:0007669"/>
    <property type="project" value="TreeGrafter"/>
</dbReference>
<evidence type="ECO:0000256" key="2">
    <source>
        <dbReference type="ARBA" id="ARBA00023445"/>
    </source>
</evidence>
<organism evidence="4 5">
    <name type="scientific">Cutaneotrichosporon spelunceum</name>
    <dbReference type="NCBI Taxonomy" id="1672016"/>
    <lineage>
        <taxon>Eukaryota</taxon>
        <taxon>Fungi</taxon>
        <taxon>Dikarya</taxon>
        <taxon>Basidiomycota</taxon>
        <taxon>Agaricomycotina</taxon>
        <taxon>Tremellomycetes</taxon>
        <taxon>Trichosporonales</taxon>
        <taxon>Trichosporonaceae</taxon>
        <taxon>Cutaneotrichosporon</taxon>
    </lineage>
</organism>
<proteinExistence type="inferred from homology"/>
<dbReference type="PANTHER" id="PTHR10366">
    <property type="entry name" value="NAD DEPENDENT EPIMERASE/DEHYDRATASE"/>
    <property type="match status" value="1"/>
</dbReference>